<dbReference type="InterPro" id="IPR006145">
    <property type="entry name" value="PsdUridine_synth_RsuA/RluA"/>
</dbReference>
<evidence type="ECO:0000313" key="8">
    <source>
        <dbReference type="Proteomes" id="UP000001822"/>
    </source>
</evidence>
<dbReference type="GO" id="GO:0000455">
    <property type="term" value="P:enzyme-directed rRNA pseudouridine synthesis"/>
    <property type="evidence" value="ECO:0007669"/>
    <property type="project" value="TreeGrafter"/>
</dbReference>
<evidence type="ECO:0000256" key="1">
    <source>
        <dbReference type="ARBA" id="ARBA00010876"/>
    </source>
</evidence>
<dbReference type="CDD" id="cd02869">
    <property type="entry name" value="PseudoU_synth_RluA_like"/>
    <property type="match status" value="1"/>
</dbReference>
<dbReference type="AlphaFoldDB" id="A0A6N4SVZ8"/>
<dbReference type="SUPFAM" id="SSF55174">
    <property type="entry name" value="Alpha-L RNA-binding motif"/>
    <property type="match status" value="1"/>
</dbReference>
<keyword evidence="2 5" id="KW-0413">Isomerase</keyword>
<dbReference type="PANTHER" id="PTHR21600:SF44">
    <property type="entry name" value="RIBOSOMAL LARGE SUBUNIT PSEUDOURIDINE SYNTHASE D"/>
    <property type="match status" value="1"/>
</dbReference>
<dbReference type="Gene3D" id="3.30.2350.10">
    <property type="entry name" value="Pseudouridine synthase"/>
    <property type="match status" value="1"/>
</dbReference>
<dbReference type="OrthoDB" id="9807829at2"/>
<dbReference type="InterPro" id="IPR050188">
    <property type="entry name" value="RluA_PseudoU_synthase"/>
</dbReference>
<evidence type="ECO:0000256" key="3">
    <source>
        <dbReference type="PIRSR" id="PIRSR606225-1"/>
    </source>
</evidence>
<comment type="similarity">
    <text evidence="1 5">Belongs to the pseudouridine synthase RluA family.</text>
</comment>
<feature type="domain" description="RNA-binding S4" evidence="6">
    <location>
        <begin position="34"/>
        <end position="99"/>
    </location>
</feature>
<comment type="function">
    <text evidence="5">Responsible for synthesis of pseudouridine from uracil.</text>
</comment>
<dbReference type="Pfam" id="PF01479">
    <property type="entry name" value="S4"/>
    <property type="match status" value="1"/>
</dbReference>
<name>A0A6N4SVZ8_CYTH3</name>
<evidence type="ECO:0000256" key="4">
    <source>
        <dbReference type="PROSITE-ProRule" id="PRU00182"/>
    </source>
</evidence>
<feature type="active site" evidence="3">
    <location>
        <position position="159"/>
    </location>
</feature>
<evidence type="ECO:0000313" key="7">
    <source>
        <dbReference type="EMBL" id="ABG60714.1"/>
    </source>
</evidence>
<dbReference type="InterPro" id="IPR006225">
    <property type="entry name" value="PsdUridine_synth_RluC/D"/>
</dbReference>
<dbReference type="EC" id="5.4.99.-" evidence="5"/>
<dbReference type="GO" id="GO:0003723">
    <property type="term" value="F:RNA binding"/>
    <property type="evidence" value="ECO:0007669"/>
    <property type="project" value="UniProtKB-KW"/>
</dbReference>
<keyword evidence="8" id="KW-1185">Reference proteome</keyword>
<comment type="catalytic activity">
    <reaction evidence="5">
        <text>a uridine in RNA = a pseudouridine in RNA</text>
        <dbReference type="Rhea" id="RHEA:48348"/>
        <dbReference type="Rhea" id="RHEA-COMP:12068"/>
        <dbReference type="Rhea" id="RHEA-COMP:12069"/>
        <dbReference type="ChEBI" id="CHEBI:65314"/>
        <dbReference type="ChEBI" id="CHEBI:65315"/>
    </reaction>
</comment>
<evidence type="ECO:0000259" key="6">
    <source>
        <dbReference type="SMART" id="SM00363"/>
    </source>
</evidence>
<dbReference type="PROSITE" id="PS01129">
    <property type="entry name" value="PSI_RLU"/>
    <property type="match status" value="1"/>
</dbReference>
<protein>
    <recommendedName>
        <fullName evidence="5">Pseudouridine synthase</fullName>
        <ecNumber evidence="5">5.4.99.-</ecNumber>
    </recommendedName>
</protein>
<dbReference type="RefSeq" id="WP_011586821.1">
    <property type="nucleotide sequence ID" value="NC_008255.1"/>
</dbReference>
<dbReference type="InterPro" id="IPR020103">
    <property type="entry name" value="PsdUridine_synth_cat_dom_sf"/>
</dbReference>
<dbReference type="KEGG" id="chu:CHU_3480"/>
<dbReference type="PROSITE" id="PS50889">
    <property type="entry name" value="S4"/>
    <property type="match status" value="1"/>
</dbReference>
<gene>
    <name evidence="7" type="primary">rluD</name>
    <name evidence="7" type="ordered locus">CHU_3480</name>
</gene>
<accession>A0A6N4SVZ8</accession>
<organism evidence="7 8">
    <name type="scientific">Cytophaga hutchinsonii (strain ATCC 33406 / DSM 1761 / CIP 103989 / NBRC 15051 / NCIMB 9469 / D465)</name>
    <dbReference type="NCBI Taxonomy" id="269798"/>
    <lineage>
        <taxon>Bacteria</taxon>
        <taxon>Pseudomonadati</taxon>
        <taxon>Bacteroidota</taxon>
        <taxon>Cytophagia</taxon>
        <taxon>Cytophagales</taxon>
        <taxon>Cytophagaceae</taxon>
        <taxon>Cytophaga</taxon>
    </lineage>
</organism>
<dbReference type="InterPro" id="IPR002942">
    <property type="entry name" value="S4_RNA-bd"/>
</dbReference>
<dbReference type="Proteomes" id="UP000001822">
    <property type="component" value="Chromosome"/>
</dbReference>
<proteinExistence type="inferred from homology"/>
<dbReference type="InterPro" id="IPR036986">
    <property type="entry name" value="S4_RNA-bd_sf"/>
</dbReference>
<dbReference type="EMBL" id="CP000383">
    <property type="protein sequence ID" value="ABG60714.1"/>
    <property type="molecule type" value="Genomic_DNA"/>
</dbReference>
<sequence>MAENEIPEELEDGFSEDELFEHHRVVCDPGQSLMRIDKFLMSRIQYATRSRIQYGIEIDSVKVNDKSTKASYKVRPGDVITISLPHPPREDVLIPEDIPLDIVYEDDQILIVNKKPGMVVHPAHGNWTGTLVNALAYHFENLPTHVNGKIRPGLIHRIDKDTSGLLVIAKTDYAMTFMAKQFADHSIERTYYAICWGVPDPKSGTIKNYLGRSTKDRKLVTTYENEEDGKLAITHYKTLAAYHYVALIQCNLETGRTHQIRAHMKSIGHSLFNDMSYGGNSVVKGTVTGKYKQFVENCFKLLPRQALHAKTLGFIHPTTKEKMQFDSELPADMQAVLDKWERYVGEEK</sequence>
<evidence type="ECO:0000256" key="2">
    <source>
        <dbReference type="ARBA" id="ARBA00023235"/>
    </source>
</evidence>
<dbReference type="SMART" id="SM00363">
    <property type="entry name" value="S4"/>
    <property type="match status" value="1"/>
</dbReference>
<dbReference type="NCBIfam" id="TIGR00005">
    <property type="entry name" value="rluA_subfam"/>
    <property type="match status" value="1"/>
</dbReference>
<reference evidence="7 8" key="1">
    <citation type="journal article" date="2007" name="Appl. Environ. Microbiol.">
        <title>Genome sequence of the cellulolytic gliding bacterium Cytophaga hutchinsonii.</title>
        <authorList>
            <person name="Xie G."/>
            <person name="Bruce D.C."/>
            <person name="Challacombe J.F."/>
            <person name="Chertkov O."/>
            <person name="Detter J.C."/>
            <person name="Gilna P."/>
            <person name="Han C.S."/>
            <person name="Lucas S."/>
            <person name="Misra M."/>
            <person name="Myers G.L."/>
            <person name="Richardson P."/>
            <person name="Tapia R."/>
            <person name="Thayer N."/>
            <person name="Thompson L.S."/>
            <person name="Brettin T.S."/>
            <person name="Henrissat B."/>
            <person name="Wilson D.B."/>
            <person name="McBride M.J."/>
        </authorList>
    </citation>
    <scope>NUCLEOTIDE SEQUENCE [LARGE SCALE GENOMIC DNA]</scope>
    <source>
        <strain evidence="8">ATCC 33406 / DSM 1761 / CIP 103989 / NBRC 15051 / NCIMB 9469 / D465</strain>
    </source>
</reference>
<dbReference type="GO" id="GO:0120159">
    <property type="term" value="F:rRNA pseudouridine synthase activity"/>
    <property type="evidence" value="ECO:0007669"/>
    <property type="project" value="UniProtKB-ARBA"/>
</dbReference>
<dbReference type="CDD" id="cd00165">
    <property type="entry name" value="S4"/>
    <property type="match status" value="1"/>
</dbReference>
<dbReference type="Pfam" id="PF00849">
    <property type="entry name" value="PseudoU_synth_2"/>
    <property type="match status" value="1"/>
</dbReference>
<dbReference type="InterPro" id="IPR006224">
    <property type="entry name" value="PsdUridine_synth_RluA-like_CS"/>
</dbReference>
<evidence type="ECO:0000256" key="5">
    <source>
        <dbReference type="RuleBase" id="RU362028"/>
    </source>
</evidence>
<dbReference type="PANTHER" id="PTHR21600">
    <property type="entry name" value="MITOCHONDRIAL RNA PSEUDOURIDINE SYNTHASE"/>
    <property type="match status" value="1"/>
</dbReference>
<keyword evidence="4" id="KW-0694">RNA-binding</keyword>
<dbReference type="Gene3D" id="3.10.290.10">
    <property type="entry name" value="RNA-binding S4 domain"/>
    <property type="match status" value="1"/>
</dbReference>
<dbReference type="SUPFAM" id="SSF55120">
    <property type="entry name" value="Pseudouridine synthase"/>
    <property type="match status" value="1"/>
</dbReference>